<protein>
    <submittedName>
        <fullName evidence="1">NurA domain-containing protein</fullName>
    </submittedName>
</protein>
<name>A0A5Y3MQQ8_SALER</name>
<dbReference type="EMBL" id="AAIVAV010000001">
    <property type="protein sequence ID" value="ECI4008115.1"/>
    <property type="molecule type" value="Genomic_DNA"/>
</dbReference>
<proteinExistence type="predicted"/>
<evidence type="ECO:0000313" key="1">
    <source>
        <dbReference type="EMBL" id="ECI4008115.1"/>
    </source>
</evidence>
<sequence length="453" mass="51952">MGSTSRSNKPNEWAAKINHTHLINDKFIQDFLSQCNLPKNRSEIDKKDLEYISSLVTTDKNPIKFILAVDGGYTNVDVQKNFPSAQFSFFQFGAIMFSTEDLKNLSTKPYIFPEDMQKLHNLQRYKLALPTKNIILDSAESLKNSVRKSIYDFFMQEREKNSFIETLKWFIFEEYLATPIDSYNLASNPNLDIGTGKITLYRKSMNSDYTFDSPDGKIYLTDVFRLHEVVDEEQGAAGLLGYLTRIIEQFILIHFIKFILKYQRSLLSEFLFISDGPLSFSGQGANMNAPMRKLCNYLYNNHNINLVGIEKSGAFVDHAYEISKAKDKDALIKPRDILLLSNKYIYKYIIPGDHTKMHYGNTSYYSGKVIYMTKDEQTLVITVPTPSKDSNLCPAKSDYYNLDIILRNVELLRCNMYDNSIVPVAIANKLVSLANHPSKILLEKFATTNIDVK</sequence>
<reference evidence="1" key="1">
    <citation type="submission" date="2018-06" db="EMBL/GenBank/DDBJ databases">
        <authorList>
            <person name="Ashton P.M."/>
            <person name="Dallman T."/>
            <person name="Nair S."/>
            <person name="De Pinna E."/>
            <person name="Peters T."/>
            <person name="Grant K."/>
        </authorList>
    </citation>
    <scope>NUCLEOTIDE SEQUENCE [LARGE SCALE GENOMIC DNA]</scope>
    <source>
        <strain evidence="1">275803</strain>
    </source>
</reference>
<comment type="caution">
    <text evidence="1">The sequence shown here is derived from an EMBL/GenBank/DDBJ whole genome shotgun (WGS) entry which is preliminary data.</text>
</comment>
<dbReference type="AlphaFoldDB" id="A0A5Y3MQQ8"/>
<gene>
    <name evidence="1" type="ORF">DN310_01875</name>
</gene>
<organism evidence="1">
    <name type="scientific">Salmonella enterica subsp. salamae</name>
    <dbReference type="NCBI Taxonomy" id="59202"/>
    <lineage>
        <taxon>Bacteria</taxon>
        <taxon>Pseudomonadati</taxon>
        <taxon>Pseudomonadota</taxon>
        <taxon>Gammaproteobacteria</taxon>
        <taxon>Enterobacterales</taxon>
        <taxon>Enterobacteriaceae</taxon>
        <taxon>Salmonella</taxon>
    </lineage>
</organism>
<dbReference type="Proteomes" id="UP000839598">
    <property type="component" value="Unassembled WGS sequence"/>
</dbReference>
<accession>A0A5Y3MQQ8</accession>